<evidence type="ECO:0000256" key="3">
    <source>
        <dbReference type="ARBA" id="ARBA00023163"/>
    </source>
</evidence>
<gene>
    <name evidence="5" type="ORF">A4V02_07370</name>
</gene>
<dbReference type="OrthoDB" id="2600165at2"/>
<dbReference type="Proteomes" id="UP000186351">
    <property type="component" value="Chromosome"/>
</dbReference>
<dbReference type="InterPro" id="IPR018060">
    <property type="entry name" value="HTH_AraC"/>
</dbReference>
<evidence type="ECO:0000313" key="6">
    <source>
        <dbReference type="Proteomes" id="UP000186351"/>
    </source>
</evidence>
<dbReference type="GO" id="GO:0003700">
    <property type="term" value="F:DNA-binding transcription factor activity"/>
    <property type="evidence" value="ECO:0007669"/>
    <property type="project" value="InterPro"/>
</dbReference>
<dbReference type="Pfam" id="PF12833">
    <property type="entry name" value="HTH_18"/>
    <property type="match status" value="1"/>
</dbReference>
<dbReference type="RefSeq" id="WP_068960873.1">
    <property type="nucleotide sequence ID" value="NZ_CAJTAP010000018.1"/>
</dbReference>
<dbReference type="Gene3D" id="1.10.10.60">
    <property type="entry name" value="Homeodomain-like"/>
    <property type="match status" value="2"/>
</dbReference>
<dbReference type="PANTHER" id="PTHR43280">
    <property type="entry name" value="ARAC-FAMILY TRANSCRIPTIONAL REGULATOR"/>
    <property type="match status" value="1"/>
</dbReference>
<keyword evidence="1" id="KW-0805">Transcription regulation</keyword>
<dbReference type="PRINTS" id="PR00032">
    <property type="entry name" value="HTHARAC"/>
</dbReference>
<dbReference type="SMART" id="SM00342">
    <property type="entry name" value="HTH_ARAC"/>
    <property type="match status" value="1"/>
</dbReference>
<proteinExistence type="predicted"/>
<dbReference type="STRING" id="1796646.A4V02_07370"/>
<dbReference type="InterPro" id="IPR009057">
    <property type="entry name" value="Homeodomain-like_sf"/>
</dbReference>
<dbReference type="SUPFAM" id="SSF46689">
    <property type="entry name" value="Homeodomain-like"/>
    <property type="match status" value="1"/>
</dbReference>
<dbReference type="InterPro" id="IPR020449">
    <property type="entry name" value="Tscrpt_reg_AraC-type_HTH"/>
</dbReference>
<accession>A0A1Z2XIU7</accession>
<evidence type="ECO:0000313" key="5">
    <source>
        <dbReference type="EMBL" id="ANU63561.1"/>
    </source>
</evidence>
<keyword evidence="2" id="KW-0238">DNA-binding</keyword>
<protein>
    <submittedName>
        <fullName evidence="5">AraC family transcriptional regulator</fullName>
    </submittedName>
</protein>
<dbReference type="KEGG" id="pary:A4V02_07370"/>
<evidence type="ECO:0000256" key="1">
    <source>
        <dbReference type="ARBA" id="ARBA00023015"/>
    </source>
</evidence>
<dbReference type="PANTHER" id="PTHR43280:SF32">
    <property type="entry name" value="TRANSCRIPTIONAL REGULATORY PROTEIN"/>
    <property type="match status" value="1"/>
</dbReference>
<dbReference type="GO" id="GO:0043565">
    <property type="term" value="F:sequence-specific DNA binding"/>
    <property type="evidence" value="ECO:0007669"/>
    <property type="project" value="InterPro"/>
</dbReference>
<reference evidence="6" key="1">
    <citation type="submission" date="2016-04" db="EMBL/GenBank/DDBJ databases">
        <title>Complete Genome Sequences of Twelve Strains of a Stable Defined Moderately Diverse Mouse Microbiota 2 (sDMDMm2).</title>
        <authorList>
            <person name="Uchimura Y."/>
            <person name="Wyss M."/>
            <person name="Brugiroux S."/>
            <person name="Limenitakis J.P."/>
            <person name="Stecher B."/>
            <person name="McCoy K.D."/>
            <person name="Macpherson A.J."/>
        </authorList>
    </citation>
    <scope>NUCLEOTIDE SEQUENCE [LARGE SCALE GENOMIC DNA]</scope>
    <source>
        <strain evidence="6">YL27</strain>
    </source>
</reference>
<organism evidence="5 6">
    <name type="scientific">Muribaculum intestinale</name>
    <dbReference type="NCBI Taxonomy" id="1796646"/>
    <lineage>
        <taxon>Bacteria</taxon>
        <taxon>Pseudomonadati</taxon>
        <taxon>Bacteroidota</taxon>
        <taxon>Bacteroidia</taxon>
        <taxon>Bacteroidales</taxon>
        <taxon>Muribaculaceae</taxon>
        <taxon>Muribaculum</taxon>
    </lineage>
</organism>
<sequence length="175" mass="20310">MHLSLDERKLFIECLDRIKNEIEHPVDNHTAEIVASHIQVLLDYLSRFYERQFITRRKVNSDVLTKFEKALKEYYADGHGKDGVPTVNYFAEIVNLTPGYFGDLVKKETGKTAQELISLRIIEFAKQQLTATDDDISIVAYDLGFQYPQHFSRMFKRVTGISPTQFRKQISIGYN</sequence>
<dbReference type="AlphaFoldDB" id="A0A1B1S9S8"/>
<keyword evidence="6" id="KW-1185">Reference proteome</keyword>
<name>A0A1B1S9S8_9BACT</name>
<dbReference type="EMBL" id="CP015402">
    <property type="protein sequence ID" value="ANU63561.1"/>
    <property type="molecule type" value="Genomic_DNA"/>
</dbReference>
<keyword evidence="3" id="KW-0804">Transcription</keyword>
<accession>A0A1B1S9S8</accession>
<evidence type="ECO:0000256" key="2">
    <source>
        <dbReference type="ARBA" id="ARBA00023125"/>
    </source>
</evidence>
<evidence type="ECO:0000259" key="4">
    <source>
        <dbReference type="PROSITE" id="PS01124"/>
    </source>
</evidence>
<dbReference type="PROSITE" id="PS01124">
    <property type="entry name" value="HTH_ARAC_FAMILY_2"/>
    <property type="match status" value="1"/>
</dbReference>
<feature type="domain" description="HTH araC/xylS-type" evidence="4">
    <location>
        <begin position="69"/>
        <end position="169"/>
    </location>
</feature>